<dbReference type="AlphaFoldDB" id="X1CQ14"/>
<evidence type="ECO:0000313" key="1">
    <source>
        <dbReference type="EMBL" id="GAG95027.1"/>
    </source>
</evidence>
<gene>
    <name evidence="1" type="ORF">S01H4_42954</name>
</gene>
<sequence>MDSAISTGSSSPKKHVGEFKKLPVKYKIAGVDWGLRDPHAILVAGVTSDNRLVLLEEHYKMNVSTHDLSKKLADLHKEHKFRKVYCDPSAADLILQAYNRGVPIGKKTDSGIKSYADNDVKSGIARMQSLFKNNVILVDTKCFNFIREHRNYRYMEGKDKPTEKDDHTCDAARYLTTEFNPYADDNILEVIYWDLKSRKWF</sequence>
<reference evidence="1" key="1">
    <citation type="journal article" date="2014" name="Front. Microbiol.">
        <title>High frequency of phylogenetically diverse reductive dehalogenase-homologous genes in deep subseafloor sedimentary metagenomes.</title>
        <authorList>
            <person name="Kawai M."/>
            <person name="Futagami T."/>
            <person name="Toyoda A."/>
            <person name="Takaki Y."/>
            <person name="Nishi S."/>
            <person name="Hori S."/>
            <person name="Arai W."/>
            <person name="Tsubouchi T."/>
            <person name="Morono Y."/>
            <person name="Uchiyama I."/>
            <person name="Ito T."/>
            <person name="Fujiyama A."/>
            <person name="Inagaki F."/>
            <person name="Takami H."/>
        </authorList>
    </citation>
    <scope>NUCLEOTIDE SEQUENCE</scope>
    <source>
        <strain evidence="1">Expedition CK06-06</strain>
    </source>
</reference>
<dbReference type="Gene3D" id="3.30.420.280">
    <property type="match status" value="1"/>
</dbReference>
<comment type="caution">
    <text evidence="1">The sequence shown here is derived from an EMBL/GenBank/DDBJ whole genome shotgun (WGS) entry which is preliminary data.</text>
</comment>
<protein>
    <recommendedName>
        <fullName evidence="2">Terminase large subunit gp17-like C-terminal domain-containing protein</fullName>
    </recommendedName>
</protein>
<evidence type="ECO:0008006" key="2">
    <source>
        <dbReference type="Google" id="ProtNLM"/>
    </source>
</evidence>
<organism evidence="1">
    <name type="scientific">marine sediment metagenome</name>
    <dbReference type="NCBI Taxonomy" id="412755"/>
    <lineage>
        <taxon>unclassified sequences</taxon>
        <taxon>metagenomes</taxon>
        <taxon>ecological metagenomes</taxon>
    </lineage>
</organism>
<accession>X1CQ14</accession>
<proteinExistence type="predicted"/>
<dbReference type="EMBL" id="BART01023645">
    <property type="protein sequence ID" value="GAG95027.1"/>
    <property type="molecule type" value="Genomic_DNA"/>
</dbReference>
<name>X1CQ14_9ZZZZ</name>